<feature type="signal peptide" evidence="4">
    <location>
        <begin position="1"/>
        <end position="17"/>
    </location>
</feature>
<evidence type="ECO:0000259" key="5">
    <source>
        <dbReference type="PROSITE" id="PS51762"/>
    </source>
</evidence>
<evidence type="ECO:0000256" key="3">
    <source>
        <dbReference type="ARBA" id="ARBA00023295"/>
    </source>
</evidence>
<gene>
    <name evidence="6" type="ORF">AGERDE_LOCUS7779</name>
</gene>
<dbReference type="PROSITE" id="PS51762">
    <property type="entry name" value="GH16_2"/>
    <property type="match status" value="1"/>
</dbReference>
<evidence type="ECO:0000313" key="6">
    <source>
        <dbReference type="EMBL" id="CAG8573908.1"/>
    </source>
</evidence>
<evidence type="ECO:0000256" key="1">
    <source>
        <dbReference type="ARBA" id="ARBA00022729"/>
    </source>
</evidence>
<feature type="chain" id="PRO_5040146202" evidence="4">
    <location>
        <begin position="18"/>
        <end position="394"/>
    </location>
</feature>
<evidence type="ECO:0000256" key="2">
    <source>
        <dbReference type="ARBA" id="ARBA00022801"/>
    </source>
</evidence>
<dbReference type="GO" id="GO:0004553">
    <property type="term" value="F:hydrolase activity, hydrolyzing O-glycosyl compounds"/>
    <property type="evidence" value="ECO:0007669"/>
    <property type="project" value="InterPro"/>
</dbReference>
<dbReference type="GO" id="GO:0005975">
    <property type="term" value="P:carbohydrate metabolic process"/>
    <property type="evidence" value="ECO:0007669"/>
    <property type="project" value="InterPro"/>
</dbReference>
<name>A0A9N9BN84_9GLOM</name>
<reference evidence="6" key="1">
    <citation type="submission" date="2021-06" db="EMBL/GenBank/DDBJ databases">
        <authorList>
            <person name="Kallberg Y."/>
            <person name="Tangrot J."/>
            <person name="Rosling A."/>
        </authorList>
    </citation>
    <scope>NUCLEOTIDE SEQUENCE</scope>
    <source>
        <strain evidence="6">MT106</strain>
    </source>
</reference>
<sequence>MPLSFLLLLSLIPPSSLVMGGCSNYDPVKKCPKESPCCNNGWCSNNPRFCSTGCDPDNSYSSKSCYPTPYCVNLFDNFDAPKMINANNFSGNPNNYDWTSDFTPDYASYSDSNLLLSMKYDGVNKNSVGNYQGFGSTVSSTRWMEYGWITAKIKTASSKLGVVSSFITRGLQGDEVDFEWVGLAPSEVQSNYYWQGVLDYGHSTHHKIGSDSSADYHIYEIEWMPDHITWSLDGKPLRTLQFEDTKASNGSFLFPSGPQRIQFSVWDGGMAAEGTANWAGTPTDWSDKSRVYTMSVDWVNITCYYQGNATTTWPPDGYGPDTTTNGTTPYQTLGAGNPTLGGPGGGNVASNYNATIPPSESAAFQLSQLSVALISLISASAIVSISFSFKHGNL</sequence>
<dbReference type="Gene3D" id="2.60.120.200">
    <property type="match status" value="1"/>
</dbReference>
<dbReference type="PANTHER" id="PTHR10963">
    <property type="entry name" value="GLYCOSYL HYDROLASE-RELATED"/>
    <property type="match status" value="1"/>
</dbReference>
<keyword evidence="3" id="KW-0326">Glycosidase</keyword>
<dbReference type="SUPFAM" id="SSF49899">
    <property type="entry name" value="Concanavalin A-like lectins/glucanases"/>
    <property type="match status" value="1"/>
</dbReference>
<protein>
    <submittedName>
        <fullName evidence="6">7232_t:CDS:1</fullName>
    </submittedName>
</protein>
<keyword evidence="1 4" id="KW-0732">Signal</keyword>
<dbReference type="InterPro" id="IPR013320">
    <property type="entry name" value="ConA-like_dom_sf"/>
</dbReference>
<accession>A0A9N9BN84</accession>
<proteinExistence type="predicted"/>
<dbReference type="OrthoDB" id="4781at2759"/>
<dbReference type="EMBL" id="CAJVPL010001498">
    <property type="protein sequence ID" value="CAG8573908.1"/>
    <property type="molecule type" value="Genomic_DNA"/>
</dbReference>
<comment type="caution">
    <text evidence="6">The sequence shown here is derived from an EMBL/GenBank/DDBJ whole genome shotgun (WGS) entry which is preliminary data.</text>
</comment>
<dbReference type="Proteomes" id="UP000789831">
    <property type="component" value="Unassembled WGS sequence"/>
</dbReference>
<organism evidence="6 7">
    <name type="scientific">Ambispora gerdemannii</name>
    <dbReference type="NCBI Taxonomy" id="144530"/>
    <lineage>
        <taxon>Eukaryota</taxon>
        <taxon>Fungi</taxon>
        <taxon>Fungi incertae sedis</taxon>
        <taxon>Mucoromycota</taxon>
        <taxon>Glomeromycotina</taxon>
        <taxon>Glomeromycetes</taxon>
        <taxon>Archaeosporales</taxon>
        <taxon>Ambisporaceae</taxon>
        <taxon>Ambispora</taxon>
    </lineage>
</organism>
<dbReference type="Pfam" id="PF00722">
    <property type="entry name" value="Glyco_hydro_16"/>
    <property type="match status" value="1"/>
</dbReference>
<feature type="domain" description="GH16" evidence="5">
    <location>
        <begin position="59"/>
        <end position="297"/>
    </location>
</feature>
<dbReference type="InterPro" id="IPR050546">
    <property type="entry name" value="Glycosyl_Hydrlase_16"/>
</dbReference>
<dbReference type="AlphaFoldDB" id="A0A9N9BN84"/>
<keyword evidence="7" id="KW-1185">Reference proteome</keyword>
<keyword evidence="2" id="KW-0378">Hydrolase</keyword>
<evidence type="ECO:0000313" key="7">
    <source>
        <dbReference type="Proteomes" id="UP000789831"/>
    </source>
</evidence>
<evidence type="ECO:0000256" key="4">
    <source>
        <dbReference type="SAM" id="SignalP"/>
    </source>
</evidence>
<dbReference type="PANTHER" id="PTHR10963:SF22">
    <property type="entry name" value="GLYCOSIDASE CRH2-RELATED"/>
    <property type="match status" value="1"/>
</dbReference>
<dbReference type="InterPro" id="IPR000757">
    <property type="entry name" value="Beta-glucanase-like"/>
</dbReference>